<dbReference type="PANTHER" id="PTHR13504">
    <property type="entry name" value="FIDO DOMAIN-CONTAINING PROTEIN DDB_G0283145"/>
    <property type="match status" value="1"/>
</dbReference>
<gene>
    <name evidence="3" type="ORF">C5T88_01310</name>
</gene>
<dbReference type="InterPro" id="IPR036597">
    <property type="entry name" value="Fido-like_dom_sf"/>
</dbReference>
<name>A0A2S0NLB0_9MOLU</name>
<organism evidence="3 4">
    <name type="scientific">Williamsoniiplasma luminosum</name>
    <dbReference type="NCBI Taxonomy" id="214888"/>
    <lineage>
        <taxon>Bacteria</taxon>
        <taxon>Bacillati</taxon>
        <taxon>Mycoplasmatota</taxon>
        <taxon>Mollicutes</taxon>
        <taxon>Entomoplasmatales</taxon>
        <taxon>Williamsoniiplasma</taxon>
    </lineage>
</organism>
<proteinExistence type="predicted"/>
<reference evidence="4" key="1">
    <citation type="submission" date="2018-02" db="EMBL/GenBank/DDBJ databases">
        <title>Firefly genomes illuminate parallel origins of bioluminescence in beetles.</title>
        <authorList>
            <person name="Fallon T.R."/>
            <person name="Lower S.E.S."/>
            <person name="Behringer M."/>
            <person name="Weng J.-K."/>
        </authorList>
    </citation>
    <scope>NUCLEOTIDE SEQUENCE [LARGE SCALE GENOMIC DNA]</scope>
</reference>
<accession>A0A2S0NLB0</accession>
<sequence length="199" mass="23800">MPTWDKKTQEQIYPNLIGEYRTTSLEKMKANGERLVFMNPNFIESNMNKNLERYSKVLIDPLSTEIKKVDAALLFHLNFEFIHPFAEGNGRTGRLILDSMFFEQNIFPINIKNKKNHEEYLNILSETLNYKEKQKDWTLFEEMPIDFKAFFYELIFEESNNLSEKGLISKEVKKQFFSTQNFLKQIAEYRRNQDIELEL</sequence>
<evidence type="ECO:0000313" key="4">
    <source>
        <dbReference type="Proteomes" id="UP000239250"/>
    </source>
</evidence>
<evidence type="ECO:0000256" key="1">
    <source>
        <dbReference type="PIRSR" id="PIRSR640198-1"/>
    </source>
</evidence>
<dbReference type="Pfam" id="PF02661">
    <property type="entry name" value="Fic"/>
    <property type="match status" value="1"/>
</dbReference>
<dbReference type="InterPro" id="IPR040198">
    <property type="entry name" value="Fido_containing"/>
</dbReference>
<evidence type="ECO:0000259" key="2">
    <source>
        <dbReference type="PROSITE" id="PS51459"/>
    </source>
</evidence>
<dbReference type="Gene3D" id="1.10.3290.10">
    <property type="entry name" value="Fido-like domain"/>
    <property type="match status" value="1"/>
</dbReference>
<evidence type="ECO:0000313" key="3">
    <source>
        <dbReference type="EMBL" id="AVP49795.1"/>
    </source>
</evidence>
<dbReference type="PROSITE" id="PS51459">
    <property type="entry name" value="FIDO"/>
    <property type="match status" value="1"/>
</dbReference>
<feature type="active site" evidence="1">
    <location>
        <position position="83"/>
    </location>
</feature>
<dbReference type="SUPFAM" id="SSF140931">
    <property type="entry name" value="Fic-like"/>
    <property type="match status" value="1"/>
</dbReference>
<protein>
    <recommendedName>
        <fullName evidence="2">Fido domain-containing protein</fullName>
    </recommendedName>
</protein>
<dbReference type="InterPro" id="IPR003812">
    <property type="entry name" value="Fido"/>
</dbReference>
<feature type="domain" description="Fido" evidence="2">
    <location>
        <begin position="4"/>
        <end position="143"/>
    </location>
</feature>
<dbReference type="EMBL" id="CP027019">
    <property type="protein sequence ID" value="AVP49795.1"/>
    <property type="molecule type" value="Genomic_DNA"/>
</dbReference>
<dbReference type="AlphaFoldDB" id="A0A2S0NLB0"/>
<dbReference type="PANTHER" id="PTHR13504:SF38">
    <property type="entry name" value="FIDO DOMAIN-CONTAINING PROTEIN"/>
    <property type="match status" value="1"/>
</dbReference>
<dbReference type="Proteomes" id="UP000239250">
    <property type="component" value="Chromosome"/>
</dbReference>